<dbReference type="Proteomes" id="UP000467700">
    <property type="component" value="Unassembled WGS sequence"/>
</dbReference>
<gene>
    <name evidence="3" type="ORF">AAE3_LOCUS8359</name>
</gene>
<name>A0A8S0WML6_CYCAE</name>
<proteinExistence type="inferred from homology"/>
<evidence type="ECO:0000313" key="3">
    <source>
        <dbReference type="EMBL" id="CAA7266077.1"/>
    </source>
</evidence>
<dbReference type="InterPro" id="IPR044862">
    <property type="entry name" value="Pro_4_hyd_alph_FE2OG_OXY"/>
</dbReference>
<dbReference type="Gene3D" id="2.60.120.620">
    <property type="entry name" value="q2cbj1_9rhob like domain"/>
    <property type="match status" value="1"/>
</dbReference>
<organism evidence="3 4">
    <name type="scientific">Cyclocybe aegerita</name>
    <name type="common">Black poplar mushroom</name>
    <name type="synonym">Agrocybe aegerita</name>
    <dbReference type="NCBI Taxonomy" id="1973307"/>
    <lineage>
        <taxon>Eukaryota</taxon>
        <taxon>Fungi</taxon>
        <taxon>Dikarya</taxon>
        <taxon>Basidiomycota</taxon>
        <taxon>Agaricomycotina</taxon>
        <taxon>Agaricomycetes</taxon>
        <taxon>Agaricomycetidae</taxon>
        <taxon>Agaricales</taxon>
        <taxon>Agaricineae</taxon>
        <taxon>Bolbitiaceae</taxon>
        <taxon>Cyclocybe</taxon>
    </lineage>
</organism>
<dbReference type="PANTHER" id="PTHR33099">
    <property type="entry name" value="FE2OG DIOXYGENASE DOMAIN-CONTAINING PROTEIN"/>
    <property type="match status" value="1"/>
</dbReference>
<protein>
    <recommendedName>
        <fullName evidence="2">Fe2OG dioxygenase domain-containing protein</fullName>
    </recommendedName>
</protein>
<dbReference type="PANTHER" id="PTHR33099:SF14">
    <property type="entry name" value="PROLYL 4-HYDROXYLASE ALPHA SUBUNIT FE(2+) 2OG DIOXYGENASE DOMAIN-CONTAINING PROTEIN"/>
    <property type="match status" value="1"/>
</dbReference>
<dbReference type="OrthoDB" id="27483at2759"/>
<dbReference type="PROSITE" id="PS51471">
    <property type="entry name" value="FE2OG_OXY"/>
    <property type="match status" value="1"/>
</dbReference>
<dbReference type="InterPro" id="IPR005123">
    <property type="entry name" value="Oxoglu/Fe-dep_dioxygenase_dom"/>
</dbReference>
<keyword evidence="4" id="KW-1185">Reference proteome</keyword>
<accession>A0A8S0WML6</accession>
<feature type="domain" description="Fe2OG dioxygenase" evidence="2">
    <location>
        <begin position="126"/>
        <end position="227"/>
    </location>
</feature>
<dbReference type="AlphaFoldDB" id="A0A8S0WML6"/>
<evidence type="ECO:0000259" key="2">
    <source>
        <dbReference type="PROSITE" id="PS51471"/>
    </source>
</evidence>
<keyword evidence="1" id="KW-0560">Oxidoreductase</keyword>
<dbReference type="EMBL" id="CACVBS010000052">
    <property type="protein sequence ID" value="CAA7266077.1"/>
    <property type="molecule type" value="Genomic_DNA"/>
</dbReference>
<comment type="similarity">
    <text evidence="1">Belongs to the iron/ascorbate-dependent oxidoreductase family.</text>
</comment>
<dbReference type="Pfam" id="PF13640">
    <property type="entry name" value="2OG-FeII_Oxy_3"/>
    <property type="match status" value="1"/>
</dbReference>
<sequence>MITALNHLPTFTNFQEAVKGIQRVSYCTGAIPLDANTSTVFYRIDGKTFHVDFAKASTEDLKLLADSCQPATFGVGQKDVFDEIYRKAGKMDSANFATQFHPYTCGVVDAIRNTMLSPQDTDRDLKVEMYKLNVYGPGAFFKAHVDTPRSDTMFGSLVVVLPTKHEGGSLVFRHRGTEWTFDTAQAVSTGAPPELRAAFVAFFGDVEHEVSVVTSGYRVTLTYNLYYEDSHPRREEPAPSPLPVPTLSALLADPNFLPEGGLIGFGLFHKYAFRAEYPRTKLSEIERNLKGLDAAVRNVCKSLHLAASLKTLYRDSMRKAEFCLANEFADLGYPAEDGLLWYLMEADGAILAYGYGEEKRLKGDNPADIPSVVWITEASAVNKFELTYIDAFGNKAGLGCAYMQLCLIAKVGPVGKRATGEQP</sequence>
<dbReference type="GO" id="GO:0046872">
    <property type="term" value="F:metal ion binding"/>
    <property type="evidence" value="ECO:0007669"/>
    <property type="project" value="UniProtKB-KW"/>
</dbReference>
<dbReference type="GO" id="GO:0016491">
    <property type="term" value="F:oxidoreductase activity"/>
    <property type="evidence" value="ECO:0007669"/>
    <property type="project" value="UniProtKB-KW"/>
</dbReference>
<evidence type="ECO:0000313" key="4">
    <source>
        <dbReference type="Proteomes" id="UP000467700"/>
    </source>
</evidence>
<keyword evidence="1" id="KW-0479">Metal-binding</keyword>
<comment type="caution">
    <text evidence="3">The sequence shown here is derived from an EMBL/GenBank/DDBJ whole genome shotgun (WGS) entry which is preliminary data.</text>
</comment>
<keyword evidence="1" id="KW-0408">Iron</keyword>
<evidence type="ECO:0000256" key="1">
    <source>
        <dbReference type="RuleBase" id="RU003682"/>
    </source>
</evidence>
<reference evidence="3 4" key="1">
    <citation type="submission" date="2020-01" db="EMBL/GenBank/DDBJ databases">
        <authorList>
            <person name="Gupta K D."/>
        </authorList>
    </citation>
    <scope>NUCLEOTIDE SEQUENCE [LARGE SCALE GENOMIC DNA]</scope>
</reference>